<dbReference type="Pfam" id="PF09206">
    <property type="entry name" value="ArabFuran-catal"/>
    <property type="match status" value="1"/>
</dbReference>
<dbReference type="AlphaFoldDB" id="A0A9W4DSW0"/>
<feature type="domain" description="Alpha-L-arabinofuranosidase B catalytic" evidence="10">
    <location>
        <begin position="45"/>
        <end position="354"/>
    </location>
</feature>
<evidence type="ECO:0000313" key="11">
    <source>
        <dbReference type="EMBL" id="CAG6395596.1"/>
    </source>
</evidence>
<keyword evidence="2 8" id="KW-0732">Signal</keyword>
<keyword evidence="7" id="KW-1015">Disulfide bond</keyword>
<reference evidence="11" key="1">
    <citation type="submission" date="2021-05" db="EMBL/GenBank/DDBJ databases">
        <authorList>
            <person name="Arsene-Ploetze F."/>
        </authorList>
    </citation>
    <scope>NUCLEOTIDE SEQUENCE</scope>
    <source>
        <strain evidence="11">DSM 42138</strain>
    </source>
</reference>
<feature type="disulfide bond" evidence="7">
    <location>
        <begin position="106"/>
        <end position="111"/>
    </location>
</feature>
<evidence type="ECO:0000256" key="8">
    <source>
        <dbReference type="SAM" id="SignalP"/>
    </source>
</evidence>
<evidence type="ECO:0000259" key="9">
    <source>
        <dbReference type="Pfam" id="PF05270"/>
    </source>
</evidence>
<dbReference type="GO" id="GO:0045490">
    <property type="term" value="P:pectin catabolic process"/>
    <property type="evidence" value="ECO:0007669"/>
    <property type="project" value="TreeGrafter"/>
</dbReference>
<feature type="active site" description="Nucleophile" evidence="6">
    <location>
        <position position="242"/>
    </location>
</feature>
<dbReference type="SUPFAM" id="SSF49899">
    <property type="entry name" value="Concanavalin A-like lectins/glucanases"/>
    <property type="match status" value="1"/>
</dbReference>
<dbReference type="Gene3D" id="2.80.10.50">
    <property type="match status" value="1"/>
</dbReference>
<proteinExistence type="inferred from homology"/>
<protein>
    <submittedName>
        <fullName evidence="11">Alpha-L-arabinofuranosidase B (ABFB) domain-containing protein</fullName>
    </submittedName>
</protein>
<dbReference type="InterPro" id="IPR036195">
    <property type="entry name" value="AbfB_ABD_sf"/>
</dbReference>
<dbReference type="FunFam" id="2.60.120.200:FF:000131">
    <property type="entry name" value="Probable alpha-L-arabinofuranosidase B"/>
    <property type="match status" value="1"/>
</dbReference>
<feature type="disulfide bond" evidence="7">
    <location>
        <begin position="424"/>
        <end position="462"/>
    </location>
</feature>
<keyword evidence="5" id="KW-0326">Glycosidase</keyword>
<dbReference type="InterPro" id="IPR015289">
    <property type="entry name" value="A-L-arabinofuranosidase_B_cat"/>
</dbReference>
<keyword evidence="12" id="KW-1185">Reference proteome</keyword>
<sequence>MSAPALAHLQRHVRKWALALTAVVALIAGVLAGTSPASQAAGSLPCDIYQSGGTPCVAAHSTTRALYGSYNGSLYQVRRASDNATQNIGVLSAGGYANAAAQDSFCSGTACVITVIYDQSGRGNNLTQAPAGGAAGGPDNLANATAAPTTVGGHKAYGVFVAPGTGYRNDHTSGIATGDAAEGMYAIFDGTHYNGGCCFDYGNAETNNNDDGNGTMEAIYFGNIKVWGYGSGNGPWIMADLENGLFSGVNQHLNSGDPTINYRYTTAIIKGEPNHWAIRGGNAQSGGLSTFYNGVRPNVSGYNPMKKQGAIILGIGGDNSKGAQGTFYEGVMTSGYPSDATENSVQANINSVGYGNGSGGGSGFPAVGSKTSLRATTACCTGDYIKHDDADANVVIAPITSSSSATDKGDSTWIVRAGLANSTCVSFESANTSGQYLRHSNYKLQLASSDGSTTFQQDATFCPQTGQNGQGFSLQSVNFPDKYLRHYSYTVYIASNGGSNAWDSATSWADDVSWATASPWAP</sequence>
<evidence type="ECO:0000256" key="2">
    <source>
        <dbReference type="ARBA" id="ARBA00022729"/>
    </source>
</evidence>
<evidence type="ECO:0000256" key="5">
    <source>
        <dbReference type="ARBA" id="ARBA00023295"/>
    </source>
</evidence>
<feature type="signal peptide" evidence="8">
    <location>
        <begin position="1"/>
        <end position="40"/>
    </location>
</feature>
<dbReference type="GO" id="GO:0031221">
    <property type="term" value="P:arabinan metabolic process"/>
    <property type="evidence" value="ECO:0007669"/>
    <property type="project" value="InterPro"/>
</dbReference>
<feature type="domain" description="Alpha-L-arabinofuranosidase B arabinose-binding" evidence="9">
    <location>
        <begin position="373"/>
        <end position="515"/>
    </location>
</feature>
<dbReference type="InterPro" id="IPR013320">
    <property type="entry name" value="ConA-like_dom_sf"/>
</dbReference>
<dbReference type="Proteomes" id="UP001152519">
    <property type="component" value="Unassembled WGS sequence"/>
</dbReference>
<feature type="active site" description="Proton donor" evidence="6">
    <location>
        <position position="318"/>
    </location>
</feature>
<evidence type="ECO:0000256" key="3">
    <source>
        <dbReference type="ARBA" id="ARBA00022801"/>
    </source>
</evidence>
<dbReference type="PANTHER" id="PTHR39447:SF2">
    <property type="entry name" value="ALPHA-L-ARABINOFURANOSIDASE B"/>
    <property type="match status" value="1"/>
</dbReference>
<evidence type="ECO:0000256" key="4">
    <source>
        <dbReference type="ARBA" id="ARBA00023180"/>
    </source>
</evidence>
<evidence type="ECO:0000256" key="6">
    <source>
        <dbReference type="PIRSR" id="PIRSR638964-1"/>
    </source>
</evidence>
<gene>
    <name evidence="11" type="ORF">SCOCK_340020</name>
</gene>
<comment type="similarity">
    <text evidence="1">Belongs to the glycosyl hydrolase 54 family.</text>
</comment>
<accession>A0A9W4DSW0</accession>
<dbReference type="InterPro" id="IPR007934">
    <property type="entry name" value="AbfB_ABD"/>
</dbReference>
<organism evidence="11 12">
    <name type="scientific">Actinacidiphila cocklensis</name>
    <dbReference type="NCBI Taxonomy" id="887465"/>
    <lineage>
        <taxon>Bacteria</taxon>
        <taxon>Bacillati</taxon>
        <taxon>Actinomycetota</taxon>
        <taxon>Actinomycetes</taxon>
        <taxon>Kitasatosporales</taxon>
        <taxon>Streptomycetaceae</taxon>
        <taxon>Actinacidiphila</taxon>
    </lineage>
</organism>
<feature type="chain" id="PRO_5040727822" evidence="8">
    <location>
        <begin position="41"/>
        <end position="522"/>
    </location>
</feature>
<evidence type="ECO:0000256" key="7">
    <source>
        <dbReference type="PIRSR" id="PIRSR638964-3"/>
    </source>
</evidence>
<keyword evidence="3" id="KW-0378">Hydrolase</keyword>
<dbReference type="RefSeq" id="WP_422665264.1">
    <property type="nucleotide sequence ID" value="NZ_CAJSLV010000064.1"/>
</dbReference>
<dbReference type="Pfam" id="PF05270">
    <property type="entry name" value="AbfB"/>
    <property type="match status" value="1"/>
</dbReference>
<dbReference type="CDD" id="cd23399">
    <property type="entry name" value="beta-trefoil_ABD_ABFB"/>
    <property type="match status" value="1"/>
</dbReference>
<dbReference type="Gene3D" id="2.60.120.200">
    <property type="match status" value="1"/>
</dbReference>
<comment type="caution">
    <text evidence="11">The sequence shown here is derived from an EMBL/GenBank/DDBJ whole genome shotgun (WGS) entry which is preliminary data.</text>
</comment>
<dbReference type="GO" id="GO:0046373">
    <property type="term" value="P:L-arabinose metabolic process"/>
    <property type="evidence" value="ECO:0007669"/>
    <property type="project" value="InterPro"/>
</dbReference>
<name>A0A9W4DSW0_9ACTN</name>
<evidence type="ECO:0000259" key="10">
    <source>
        <dbReference type="Pfam" id="PF09206"/>
    </source>
</evidence>
<dbReference type="PANTHER" id="PTHR39447">
    <property type="entry name" value="ALPHA-L-ARABINOFURANOSIDASE B"/>
    <property type="match status" value="1"/>
</dbReference>
<evidence type="ECO:0000313" key="12">
    <source>
        <dbReference type="Proteomes" id="UP001152519"/>
    </source>
</evidence>
<feature type="disulfide bond" evidence="7">
    <location>
        <begin position="197"/>
        <end position="198"/>
    </location>
</feature>
<dbReference type="GO" id="GO:0046556">
    <property type="term" value="F:alpha-L-arabinofuranosidase activity"/>
    <property type="evidence" value="ECO:0007669"/>
    <property type="project" value="InterPro"/>
</dbReference>
<dbReference type="InterPro" id="IPR038964">
    <property type="entry name" value="ABFB"/>
</dbReference>
<dbReference type="EMBL" id="CAJSLV010000064">
    <property type="protein sequence ID" value="CAG6395596.1"/>
    <property type="molecule type" value="Genomic_DNA"/>
</dbReference>
<keyword evidence="4" id="KW-0325">Glycoprotein</keyword>
<evidence type="ECO:0000256" key="1">
    <source>
        <dbReference type="ARBA" id="ARBA00006963"/>
    </source>
</evidence>
<feature type="disulfide bond" evidence="7">
    <location>
        <begin position="46"/>
        <end position="56"/>
    </location>
</feature>
<dbReference type="SUPFAM" id="SSF110221">
    <property type="entry name" value="AbfB domain"/>
    <property type="match status" value="1"/>
</dbReference>